<comment type="subunit">
    <text evidence="6">Forms polymers.</text>
</comment>
<dbReference type="CDD" id="cd10225">
    <property type="entry name" value="ASKHA_NBD_MreB-like"/>
    <property type="match status" value="1"/>
</dbReference>
<keyword evidence="2 6" id="KW-0547">Nucleotide-binding</keyword>
<dbReference type="GO" id="GO:0005524">
    <property type="term" value="F:ATP binding"/>
    <property type="evidence" value="ECO:0007669"/>
    <property type="project" value="UniProtKB-KW"/>
</dbReference>
<evidence type="ECO:0000256" key="2">
    <source>
        <dbReference type="ARBA" id="ARBA00022741"/>
    </source>
</evidence>
<comment type="similarity">
    <text evidence="5 6">Belongs to the FtsA/MreB family.</text>
</comment>
<dbReference type="Proteomes" id="UP000001430">
    <property type="component" value="Chromosome"/>
</dbReference>
<organism evidence="8 9">
    <name type="scientific">Prochlorococcus marinus (strain MIT 9301)</name>
    <dbReference type="NCBI Taxonomy" id="167546"/>
    <lineage>
        <taxon>Bacteria</taxon>
        <taxon>Bacillati</taxon>
        <taxon>Cyanobacteriota</taxon>
        <taxon>Cyanophyceae</taxon>
        <taxon>Synechococcales</taxon>
        <taxon>Prochlorococcaceae</taxon>
        <taxon>Prochlorococcus</taxon>
    </lineage>
</organism>
<evidence type="ECO:0000256" key="7">
    <source>
        <dbReference type="SAM" id="Phobius"/>
    </source>
</evidence>
<name>A3PFB2_PROM0</name>
<keyword evidence="7" id="KW-0472">Membrane</keyword>
<dbReference type="Gene3D" id="3.30.420.40">
    <property type="match status" value="2"/>
</dbReference>
<evidence type="ECO:0000256" key="1">
    <source>
        <dbReference type="ARBA" id="ARBA00022490"/>
    </source>
</evidence>
<dbReference type="PANTHER" id="PTHR42749:SF1">
    <property type="entry name" value="CELL SHAPE-DETERMINING PROTEIN MREB"/>
    <property type="match status" value="1"/>
</dbReference>
<keyword evidence="4 6" id="KW-0133">Cell shape</keyword>
<evidence type="ECO:0000313" key="8">
    <source>
        <dbReference type="EMBL" id="ABO18437.1"/>
    </source>
</evidence>
<feature type="binding site" evidence="6">
    <location>
        <begin position="365"/>
        <end position="368"/>
    </location>
    <ligand>
        <name>ATP</name>
        <dbReference type="ChEBI" id="CHEBI:30616"/>
    </ligand>
</feature>
<keyword evidence="7" id="KW-0812">Transmembrane</keyword>
<keyword evidence="7" id="KW-1133">Transmembrane helix</keyword>
<dbReference type="SUPFAM" id="SSF53067">
    <property type="entry name" value="Actin-like ATPase domain"/>
    <property type="match status" value="2"/>
</dbReference>
<dbReference type="NCBIfam" id="NF010539">
    <property type="entry name" value="PRK13927.1"/>
    <property type="match status" value="1"/>
</dbReference>
<dbReference type="KEGG" id="pmg:P9301_18141"/>
<dbReference type="PRINTS" id="PR01652">
    <property type="entry name" value="SHAPEPROTEIN"/>
</dbReference>
<evidence type="ECO:0000256" key="6">
    <source>
        <dbReference type="HAMAP-Rule" id="MF_02207"/>
    </source>
</evidence>
<comment type="function">
    <text evidence="6">Forms membrane-associated dynamic filaments that are essential for cell shape determination. Acts by regulating cell wall synthesis and cell elongation, and thus cell shape. A feedback loop between cell geometry and MreB localization may maintain elongated cell shape by targeting cell wall growth to regions of negative cell wall curvature.</text>
</comment>
<dbReference type="STRING" id="167546.P9301_18141"/>
<feature type="binding site" evidence="6">
    <location>
        <begin position="92"/>
        <end position="94"/>
    </location>
    <ligand>
        <name>ATP</name>
        <dbReference type="ChEBI" id="CHEBI:30616"/>
    </ligand>
</feature>
<reference evidence="8 9" key="1">
    <citation type="journal article" date="2007" name="PLoS Genet.">
        <title>Patterns and implications of gene gain and loss in the evolution of Prochlorococcus.</title>
        <authorList>
            <person name="Kettler G.C."/>
            <person name="Martiny A.C."/>
            <person name="Huang K."/>
            <person name="Zucker J."/>
            <person name="Coleman M.L."/>
            <person name="Rodrigue S."/>
            <person name="Chen F."/>
            <person name="Lapidus A."/>
            <person name="Ferriera S."/>
            <person name="Johnson J."/>
            <person name="Steglich C."/>
            <person name="Church G.M."/>
            <person name="Richardson P."/>
            <person name="Chisholm S.W."/>
        </authorList>
    </citation>
    <scope>NUCLEOTIDE SEQUENCE [LARGE SCALE GENOMIC DNA]</scope>
    <source>
        <strain evidence="8 9">MIT 9301</strain>
    </source>
</reference>
<dbReference type="Pfam" id="PF06723">
    <property type="entry name" value="MreB_Mbl"/>
    <property type="match status" value="1"/>
</dbReference>
<dbReference type="GO" id="GO:0008360">
    <property type="term" value="P:regulation of cell shape"/>
    <property type="evidence" value="ECO:0007669"/>
    <property type="project" value="UniProtKB-UniRule"/>
</dbReference>
<proteinExistence type="inferred from homology"/>
<dbReference type="PANTHER" id="PTHR42749">
    <property type="entry name" value="CELL SHAPE-DETERMINING PROTEIN MREB"/>
    <property type="match status" value="1"/>
</dbReference>
<dbReference type="InterPro" id="IPR004753">
    <property type="entry name" value="MreB"/>
</dbReference>
<keyword evidence="1 6" id="KW-0963">Cytoplasm</keyword>
<dbReference type="EMBL" id="CP000576">
    <property type="protein sequence ID" value="ABO18437.1"/>
    <property type="molecule type" value="Genomic_DNA"/>
</dbReference>
<dbReference type="eggNOG" id="COG1077">
    <property type="taxonomic scope" value="Bacteria"/>
</dbReference>
<gene>
    <name evidence="6 8" type="primary">mreB</name>
    <name evidence="8" type="ordered locus">P9301_18141</name>
</gene>
<feature type="transmembrane region" description="Helical" evidence="7">
    <location>
        <begin position="12"/>
        <end position="36"/>
    </location>
</feature>
<feature type="binding site" evidence="6">
    <location>
        <begin position="283"/>
        <end position="286"/>
    </location>
    <ligand>
        <name>ATP</name>
        <dbReference type="ChEBI" id="CHEBI:30616"/>
    </ligand>
</feature>
<dbReference type="NCBIfam" id="TIGR00904">
    <property type="entry name" value="mreB"/>
    <property type="match status" value="1"/>
</dbReference>
<dbReference type="InterPro" id="IPR056546">
    <property type="entry name" value="MreB_MamK-like"/>
</dbReference>
<keyword evidence="9" id="KW-1185">Reference proteome</keyword>
<dbReference type="GO" id="GO:0000902">
    <property type="term" value="P:cell morphogenesis"/>
    <property type="evidence" value="ECO:0007669"/>
    <property type="project" value="InterPro"/>
</dbReference>
<dbReference type="GO" id="GO:0005737">
    <property type="term" value="C:cytoplasm"/>
    <property type="evidence" value="ECO:0007669"/>
    <property type="project" value="UniProtKB-SubCell"/>
</dbReference>
<accession>A3PFB2</accession>
<dbReference type="AlphaFoldDB" id="A3PFB2"/>
<dbReference type="InterPro" id="IPR043129">
    <property type="entry name" value="ATPase_NBD"/>
</dbReference>
<keyword evidence="3 6" id="KW-0067">ATP-binding</keyword>
<evidence type="ECO:0000256" key="3">
    <source>
        <dbReference type="ARBA" id="ARBA00022840"/>
    </source>
</evidence>
<protein>
    <recommendedName>
        <fullName evidence="6">Cell shape-determining protein MreB</fullName>
    </recommendedName>
</protein>
<evidence type="ECO:0000256" key="4">
    <source>
        <dbReference type="ARBA" id="ARBA00022960"/>
    </source>
</evidence>
<sequence length="424" mass="45846">MKLATILPDSKYLTSGSLPALPTRLIVLISIIFFFYTTHISRFCSKFCVLFITKLKNYESLPKNRYIICKRILIVIFNRFKFSRDIGIDLGTANTLIHVSGKGVVLQEPSVVAMDLEEGIPLAVGKEAKLMLGRTPGNIRAVRPLRDGVIADFDAAEQMIKTFIQKCNEGKGIVAPRIVIGIPSGVTSVERRAVREAGLAGAREVHLIDEPVAAAIGASLPVTEPIGTMIVDIGGGTTEVAVLSLGGTVLSESVRIAGDEINESIALYLKKVHNLVVGERTAEDIKIKIGSAFPDDDFDKTTLEVRGLHLLSGLPRSVTLTSGEIREAMAETLSKIVEAVKRTLERTPPELAADIVDRGIMLAGGGALVRGINDLLSDETGIFTHIAENPLLCVVNGCGEVLDDFKKLKRVVDTPDFIRNAIRD</sequence>
<evidence type="ECO:0000256" key="5">
    <source>
        <dbReference type="ARBA" id="ARBA00023458"/>
    </source>
</evidence>
<dbReference type="HAMAP" id="MF_02207">
    <property type="entry name" value="MreB"/>
    <property type="match status" value="1"/>
</dbReference>
<comment type="subcellular location">
    <subcellularLocation>
        <location evidence="6">Cytoplasm</location>
    </subcellularLocation>
    <text evidence="6">Membrane-associated.</text>
</comment>
<feature type="binding site" evidence="6">
    <location>
        <begin position="235"/>
        <end position="237"/>
    </location>
    <ligand>
        <name>ATP</name>
        <dbReference type="ChEBI" id="CHEBI:30616"/>
    </ligand>
</feature>
<evidence type="ECO:0000313" key="9">
    <source>
        <dbReference type="Proteomes" id="UP000001430"/>
    </source>
</evidence>
<dbReference type="HOGENOM" id="CLU_052037_0_0_3"/>